<dbReference type="UniPathway" id="UPA00664"/>
<keyword evidence="6 7" id="KW-0472">Membrane</keyword>
<sequence>MRQVLFEIFGWPIYGYGLLVVIAFYSGTRLAARRAQRENIDPNLIWDLAFWLFVGGIFGARLFFVIQKWDQFLNPIAEFFALWRGGLVVYGAAIGGLAAFLLFARLKSLRGLQLLDIITPSLALGMGIGRLGCLMNGCCYGDYCEQSWALRFPAGSPPAYRMTSFGHQSPLGFVVNPNDARVLFLEPGSSAALAGLRTGDRVLKIQGEAIEPQPLLNGRIADILKMKEDFQIESAPYTLEVARDGKSITLNVHAPWSLPVQPTQIYSSISGFLLFFFLSAYYPLRRRIGEVTALFAMLYAIGRFLVEFLRFDERPLFDGLTISQNISIIFFVCGLAFWLWLRFSGKAPTRTAPG</sequence>
<evidence type="ECO:0000256" key="2">
    <source>
        <dbReference type="ARBA" id="ARBA00022475"/>
    </source>
</evidence>
<keyword evidence="3 7" id="KW-0808">Transferase</keyword>
<dbReference type="InterPro" id="IPR036034">
    <property type="entry name" value="PDZ_sf"/>
</dbReference>
<evidence type="ECO:0000313" key="10">
    <source>
        <dbReference type="Proteomes" id="UP000317093"/>
    </source>
</evidence>
<feature type="transmembrane region" description="Helical" evidence="7">
    <location>
        <begin position="265"/>
        <end position="284"/>
    </location>
</feature>
<comment type="subcellular location">
    <subcellularLocation>
        <location evidence="7">Cell membrane</location>
        <topology evidence="7">Multi-pass membrane protein</topology>
    </subcellularLocation>
</comment>
<proteinExistence type="inferred from homology"/>
<keyword evidence="4 7" id="KW-0812">Transmembrane</keyword>
<evidence type="ECO:0000256" key="3">
    <source>
        <dbReference type="ARBA" id="ARBA00022679"/>
    </source>
</evidence>
<dbReference type="Proteomes" id="UP000317093">
    <property type="component" value="Chromosome"/>
</dbReference>
<organism evidence="9 10">
    <name type="scientific">Kolteria novifilia</name>
    <dbReference type="NCBI Taxonomy" id="2527975"/>
    <lineage>
        <taxon>Bacteria</taxon>
        <taxon>Pseudomonadati</taxon>
        <taxon>Planctomycetota</taxon>
        <taxon>Planctomycetia</taxon>
        <taxon>Kolteriales</taxon>
        <taxon>Kolteriaceae</taxon>
        <taxon>Kolteria</taxon>
    </lineage>
</organism>
<evidence type="ECO:0000256" key="4">
    <source>
        <dbReference type="ARBA" id="ARBA00022692"/>
    </source>
</evidence>
<evidence type="ECO:0000259" key="8">
    <source>
        <dbReference type="PROSITE" id="PS50106"/>
    </source>
</evidence>
<keyword evidence="10" id="KW-1185">Reference proteome</keyword>
<protein>
    <recommendedName>
        <fullName evidence="7">Phosphatidylglycerol--prolipoprotein diacylglyceryl transferase</fullName>
        <ecNumber evidence="7">2.5.1.145</ecNumber>
    </recommendedName>
</protein>
<dbReference type="Gene3D" id="2.30.42.10">
    <property type="match status" value="1"/>
</dbReference>
<feature type="transmembrane region" description="Helical" evidence="7">
    <location>
        <begin position="322"/>
        <end position="341"/>
    </location>
</feature>
<feature type="transmembrane region" description="Helical" evidence="7">
    <location>
        <begin position="291"/>
        <end position="310"/>
    </location>
</feature>
<dbReference type="RefSeq" id="WP_419192569.1">
    <property type="nucleotide sequence ID" value="NZ_CP036279.1"/>
</dbReference>
<feature type="transmembrane region" description="Helical" evidence="7">
    <location>
        <begin position="13"/>
        <end position="32"/>
    </location>
</feature>
<dbReference type="HAMAP" id="MF_01147">
    <property type="entry name" value="Lgt"/>
    <property type="match status" value="1"/>
</dbReference>
<comment type="catalytic activity">
    <reaction evidence="7">
        <text>L-cysteinyl-[prolipoprotein] + a 1,2-diacyl-sn-glycero-3-phospho-(1'-sn-glycerol) = an S-1,2-diacyl-sn-glyceryl-L-cysteinyl-[prolipoprotein] + sn-glycerol 1-phosphate + H(+)</text>
        <dbReference type="Rhea" id="RHEA:56712"/>
        <dbReference type="Rhea" id="RHEA-COMP:14679"/>
        <dbReference type="Rhea" id="RHEA-COMP:14680"/>
        <dbReference type="ChEBI" id="CHEBI:15378"/>
        <dbReference type="ChEBI" id="CHEBI:29950"/>
        <dbReference type="ChEBI" id="CHEBI:57685"/>
        <dbReference type="ChEBI" id="CHEBI:64716"/>
        <dbReference type="ChEBI" id="CHEBI:140658"/>
        <dbReference type="EC" id="2.5.1.145"/>
    </reaction>
</comment>
<evidence type="ECO:0000313" key="9">
    <source>
        <dbReference type="EMBL" id="QDU62355.1"/>
    </source>
</evidence>
<feature type="binding site" evidence="7">
    <location>
        <position position="130"/>
    </location>
    <ligand>
        <name>a 1,2-diacyl-sn-glycero-3-phospho-(1'-sn-glycerol)</name>
        <dbReference type="ChEBI" id="CHEBI:64716"/>
    </ligand>
</feature>
<keyword evidence="5 7" id="KW-1133">Transmembrane helix</keyword>
<dbReference type="EMBL" id="CP036279">
    <property type="protein sequence ID" value="QDU62355.1"/>
    <property type="molecule type" value="Genomic_DNA"/>
</dbReference>
<dbReference type="EC" id="2.5.1.145" evidence="7"/>
<feature type="transmembrane region" description="Helical" evidence="7">
    <location>
        <begin position="81"/>
        <end position="102"/>
    </location>
</feature>
<dbReference type="PANTHER" id="PTHR30589:SF0">
    <property type="entry name" value="PHOSPHATIDYLGLYCEROL--PROLIPOPROTEIN DIACYLGLYCERYL TRANSFERASE"/>
    <property type="match status" value="1"/>
</dbReference>
<comment type="function">
    <text evidence="7">Catalyzes the transfer of the diacylglyceryl group from phosphatidylglycerol to the sulfhydryl group of the N-terminal cysteine of a prolipoprotein, the first step in the formation of mature lipoproteins.</text>
</comment>
<dbReference type="SUPFAM" id="SSF50156">
    <property type="entry name" value="PDZ domain-like"/>
    <property type="match status" value="1"/>
</dbReference>
<gene>
    <name evidence="7 9" type="primary">lgt</name>
    <name evidence="9" type="ORF">Pan216_32220</name>
</gene>
<reference evidence="9 10" key="1">
    <citation type="submission" date="2019-02" db="EMBL/GenBank/DDBJ databases">
        <title>Deep-cultivation of Planctomycetes and their phenomic and genomic characterization uncovers novel biology.</title>
        <authorList>
            <person name="Wiegand S."/>
            <person name="Jogler M."/>
            <person name="Boedeker C."/>
            <person name="Pinto D."/>
            <person name="Vollmers J."/>
            <person name="Rivas-Marin E."/>
            <person name="Kohn T."/>
            <person name="Peeters S.H."/>
            <person name="Heuer A."/>
            <person name="Rast P."/>
            <person name="Oberbeckmann S."/>
            <person name="Bunk B."/>
            <person name="Jeske O."/>
            <person name="Meyerdierks A."/>
            <person name="Storesund J.E."/>
            <person name="Kallscheuer N."/>
            <person name="Luecker S."/>
            <person name="Lage O.M."/>
            <person name="Pohl T."/>
            <person name="Merkel B.J."/>
            <person name="Hornburger P."/>
            <person name="Mueller R.-W."/>
            <person name="Bruemmer F."/>
            <person name="Labrenz M."/>
            <person name="Spormann A.M."/>
            <person name="Op den Camp H."/>
            <person name="Overmann J."/>
            <person name="Amann R."/>
            <person name="Jetten M.S.M."/>
            <person name="Mascher T."/>
            <person name="Medema M.H."/>
            <person name="Devos D.P."/>
            <person name="Kaster A.-K."/>
            <person name="Ovreas L."/>
            <person name="Rohde M."/>
            <person name="Galperin M.Y."/>
            <person name="Jogler C."/>
        </authorList>
    </citation>
    <scope>NUCLEOTIDE SEQUENCE [LARGE SCALE GENOMIC DNA]</scope>
    <source>
        <strain evidence="9 10">Pan216</strain>
    </source>
</reference>
<evidence type="ECO:0000256" key="6">
    <source>
        <dbReference type="ARBA" id="ARBA00023136"/>
    </source>
</evidence>
<dbReference type="GO" id="GO:0008961">
    <property type="term" value="F:phosphatidylglycerol-prolipoprotein diacylglyceryl transferase activity"/>
    <property type="evidence" value="ECO:0007669"/>
    <property type="project" value="UniProtKB-UniRule"/>
</dbReference>
<dbReference type="InterPro" id="IPR001478">
    <property type="entry name" value="PDZ"/>
</dbReference>
<comment type="pathway">
    <text evidence="7">Protein modification; lipoprotein biosynthesis (diacylglyceryl transfer).</text>
</comment>
<comment type="similarity">
    <text evidence="1 7">Belongs to the Lgt family.</text>
</comment>
<accession>A0A518B5V6</accession>
<feature type="transmembrane region" description="Helical" evidence="7">
    <location>
        <begin position="114"/>
        <end position="132"/>
    </location>
</feature>
<name>A0A518B5V6_9BACT</name>
<dbReference type="GO" id="GO:0042158">
    <property type="term" value="P:lipoprotein biosynthetic process"/>
    <property type="evidence" value="ECO:0007669"/>
    <property type="project" value="UniProtKB-UniRule"/>
</dbReference>
<dbReference type="SMART" id="SM00228">
    <property type="entry name" value="PDZ"/>
    <property type="match status" value="1"/>
</dbReference>
<dbReference type="GO" id="GO:0005886">
    <property type="term" value="C:plasma membrane"/>
    <property type="evidence" value="ECO:0007669"/>
    <property type="project" value="UniProtKB-SubCell"/>
</dbReference>
<evidence type="ECO:0000256" key="1">
    <source>
        <dbReference type="ARBA" id="ARBA00007150"/>
    </source>
</evidence>
<feature type="domain" description="PDZ" evidence="8">
    <location>
        <begin position="168"/>
        <end position="211"/>
    </location>
</feature>
<dbReference type="PANTHER" id="PTHR30589">
    <property type="entry name" value="PROLIPOPROTEIN DIACYLGLYCERYL TRANSFERASE"/>
    <property type="match status" value="1"/>
</dbReference>
<keyword evidence="2 7" id="KW-1003">Cell membrane</keyword>
<evidence type="ECO:0000256" key="7">
    <source>
        <dbReference type="HAMAP-Rule" id="MF_01147"/>
    </source>
</evidence>
<feature type="transmembrane region" description="Helical" evidence="7">
    <location>
        <begin position="44"/>
        <end position="66"/>
    </location>
</feature>
<keyword evidence="9" id="KW-0449">Lipoprotein</keyword>
<keyword evidence="9" id="KW-0328">Glycosyltransferase</keyword>
<dbReference type="AlphaFoldDB" id="A0A518B5V6"/>
<dbReference type="Pfam" id="PF01790">
    <property type="entry name" value="LGT"/>
    <property type="match status" value="1"/>
</dbReference>
<dbReference type="InterPro" id="IPR001640">
    <property type="entry name" value="Lgt"/>
</dbReference>
<dbReference type="PROSITE" id="PS50106">
    <property type="entry name" value="PDZ"/>
    <property type="match status" value="1"/>
</dbReference>
<dbReference type="KEGG" id="knv:Pan216_32220"/>
<evidence type="ECO:0000256" key="5">
    <source>
        <dbReference type="ARBA" id="ARBA00022989"/>
    </source>
</evidence>